<dbReference type="CDD" id="cd00093">
    <property type="entry name" value="HTH_XRE"/>
    <property type="match status" value="1"/>
</dbReference>
<dbReference type="PANTHER" id="PTHR46797:SF1">
    <property type="entry name" value="METHYLPHOSPHONATE SYNTHASE"/>
    <property type="match status" value="1"/>
</dbReference>
<protein>
    <recommendedName>
        <fullName evidence="2">HTH cro/C1-type domain-containing protein</fullName>
    </recommendedName>
</protein>
<dbReference type="PANTHER" id="PTHR46797">
    <property type="entry name" value="HTH-TYPE TRANSCRIPTIONAL REGULATOR"/>
    <property type="match status" value="1"/>
</dbReference>
<dbReference type="InterPro" id="IPR010982">
    <property type="entry name" value="Lambda_DNA-bd_dom_sf"/>
</dbReference>
<evidence type="ECO:0000256" key="1">
    <source>
        <dbReference type="ARBA" id="ARBA00023125"/>
    </source>
</evidence>
<proteinExistence type="predicted"/>
<dbReference type="SUPFAM" id="SSF51182">
    <property type="entry name" value="RmlC-like cupins"/>
    <property type="match status" value="1"/>
</dbReference>
<feature type="domain" description="HTH cro/C1-type" evidence="2">
    <location>
        <begin position="12"/>
        <end position="66"/>
    </location>
</feature>
<dbReference type="Gene3D" id="1.10.260.40">
    <property type="entry name" value="lambda repressor-like DNA-binding domains"/>
    <property type="match status" value="1"/>
</dbReference>
<organism evidence="3 4">
    <name type="scientific">Chromohalobacter japonicus</name>
    <dbReference type="NCBI Taxonomy" id="223900"/>
    <lineage>
        <taxon>Bacteria</taxon>
        <taxon>Pseudomonadati</taxon>
        <taxon>Pseudomonadota</taxon>
        <taxon>Gammaproteobacteria</taxon>
        <taxon>Oceanospirillales</taxon>
        <taxon>Halomonadaceae</taxon>
        <taxon>Chromohalobacter</taxon>
    </lineage>
</organism>
<evidence type="ECO:0000313" key="3">
    <source>
        <dbReference type="EMBL" id="OLO11808.1"/>
    </source>
</evidence>
<dbReference type="SUPFAM" id="SSF47413">
    <property type="entry name" value="lambda repressor-like DNA-binding domains"/>
    <property type="match status" value="1"/>
</dbReference>
<dbReference type="EMBL" id="MSDQ01000018">
    <property type="protein sequence ID" value="OLO11808.1"/>
    <property type="molecule type" value="Genomic_DNA"/>
</dbReference>
<dbReference type="AlphaFoldDB" id="A0A1Q8TDV2"/>
<dbReference type="InterPro" id="IPR011051">
    <property type="entry name" value="RmlC_Cupin_sf"/>
</dbReference>
<comment type="caution">
    <text evidence="3">The sequence shown here is derived from an EMBL/GenBank/DDBJ whole genome shotgun (WGS) entry which is preliminary data.</text>
</comment>
<dbReference type="Gene3D" id="2.60.120.10">
    <property type="entry name" value="Jelly Rolls"/>
    <property type="match status" value="1"/>
</dbReference>
<evidence type="ECO:0000313" key="4">
    <source>
        <dbReference type="Proteomes" id="UP000186806"/>
    </source>
</evidence>
<keyword evidence="4" id="KW-1185">Reference proteome</keyword>
<dbReference type="GO" id="GO:0005829">
    <property type="term" value="C:cytosol"/>
    <property type="evidence" value="ECO:0007669"/>
    <property type="project" value="TreeGrafter"/>
</dbReference>
<dbReference type="SMART" id="SM00530">
    <property type="entry name" value="HTH_XRE"/>
    <property type="match status" value="1"/>
</dbReference>
<dbReference type="Pfam" id="PF01381">
    <property type="entry name" value="HTH_3"/>
    <property type="match status" value="1"/>
</dbReference>
<dbReference type="Proteomes" id="UP000186806">
    <property type="component" value="Unassembled WGS sequence"/>
</dbReference>
<accession>A0A1Q8TDV2</accession>
<gene>
    <name evidence="3" type="ORF">BTW10_07370</name>
</gene>
<reference evidence="3 4" key="1">
    <citation type="submission" date="2016-12" db="EMBL/GenBank/DDBJ databases">
        <title>Draft genome sequences of strains Salinicola socius SMB35, Salinicola sp. MH3R3-1 and Chromohalobacter sp. SMB17 from the Verkhnekamsk potash mining region of Russia.</title>
        <authorList>
            <person name="Mavrodi D.V."/>
            <person name="Olsson B.E."/>
            <person name="Korsakova E.S."/>
            <person name="Pyankova A."/>
            <person name="Mavrodi O.V."/>
            <person name="Plotnikova E.G."/>
        </authorList>
    </citation>
    <scope>NUCLEOTIDE SEQUENCE [LARGE SCALE GENOMIC DNA]</scope>
    <source>
        <strain evidence="3 4">SMB17</strain>
    </source>
</reference>
<dbReference type="PROSITE" id="PS50943">
    <property type="entry name" value="HTH_CROC1"/>
    <property type="match status" value="1"/>
</dbReference>
<evidence type="ECO:0000259" key="2">
    <source>
        <dbReference type="PROSITE" id="PS50943"/>
    </source>
</evidence>
<dbReference type="InterPro" id="IPR050807">
    <property type="entry name" value="TransReg_Diox_bact_type"/>
</dbReference>
<name>A0A1Q8TDV2_9GAMM</name>
<dbReference type="CDD" id="cd02209">
    <property type="entry name" value="cupin_XRE_C"/>
    <property type="match status" value="1"/>
</dbReference>
<dbReference type="RefSeq" id="WP_075368843.1">
    <property type="nucleotide sequence ID" value="NZ_MSDQ01000018.1"/>
</dbReference>
<dbReference type="GO" id="GO:0003677">
    <property type="term" value="F:DNA binding"/>
    <property type="evidence" value="ECO:0007669"/>
    <property type="project" value="UniProtKB-KW"/>
</dbReference>
<dbReference type="STRING" id="223900.GCA_000821045_00947"/>
<keyword evidence="1" id="KW-0238">DNA-binding</keyword>
<dbReference type="InterPro" id="IPR014710">
    <property type="entry name" value="RmlC-like_jellyroll"/>
</dbReference>
<sequence>MPSPSPVIVANVRRLREMRGYSLSALAERAAISKSTLSQLEAGKGNPTIETLWTLANTLGVAFSELLAEGEDGMTVSEPGGGDVQLMMRGQQSPRVEVYFMRLAPGEMKISRAHPRGVREHVMVIEGTLRVGALDALAVCRPGEGHEFAADVEHRYEALLDTTRLVASIVYPYDEVAR</sequence>
<dbReference type="InterPro" id="IPR001387">
    <property type="entry name" value="Cro/C1-type_HTH"/>
</dbReference>
<dbReference type="GO" id="GO:0003700">
    <property type="term" value="F:DNA-binding transcription factor activity"/>
    <property type="evidence" value="ECO:0007669"/>
    <property type="project" value="TreeGrafter"/>
</dbReference>